<evidence type="ECO:0000313" key="3">
    <source>
        <dbReference type="Proteomes" id="UP001221142"/>
    </source>
</evidence>
<proteinExistence type="predicted"/>
<feature type="region of interest" description="Disordered" evidence="1">
    <location>
        <begin position="206"/>
        <end position="275"/>
    </location>
</feature>
<dbReference type="EMBL" id="JARKIF010000008">
    <property type="protein sequence ID" value="KAJ7632810.1"/>
    <property type="molecule type" value="Genomic_DNA"/>
</dbReference>
<protein>
    <submittedName>
        <fullName evidence="2">Uncharacterized protein</fullName>
    </submittedName>
</protein>
<name>A0AAD7FQQ5_9AGAR</name>
<dbReference type="AlphaFoldDB" id="A0AAD7FQQ5"/>
<accession>A0AAD7FQQ5</accession>
<organism evidence="2 3">
    <name type="scientific">Roridomyces roridus</name>
    <dbReference type="NCBI Taxonomy" id="1738132"/>
    <lineage>
        <taxon>Eukaryota</taxon>
        <taxon>Fungi</taxon>
        <taxon>Dikarya</taxon>
        <taxon>Basidiomycota</taxon>
        <taxon>Agaricomycotina</taxon>
        <taxon>Agaricomycetes</taxon>
        <taxon>Agaricomycetidae</taxon>
        <taxon>Agaricales</taxon>
        <taxon>Marasmiineae</taxon>
        <taxon>Mycenaceae</taxon>
        <taxon>Roridomyces</taxon>
    </lineage>
</organism>
<sequence>MLTHRQFSAWIVVDGKPVPEFLVADDPENAQVSCWIPSEPDQKFIVHWKDHGTGVDTCAFISLDGLPIPGRYLFGTGQTYRGGVRSGENTERPFMFHKVEEDSNDPVNADSGKITLKIKRIKRGPSRPANSLQDLPSVLGKRKVGDIRAGFGQIESAYAQYPYTWSVQPYEDDVPAGSPPRTYVTFVFRYRSREWLQTQNIMPEDDVKPSLTTRSTRAPMRRVASAPTRPPIEQKPPLTPRASPGPPLKKIKMDGDQNLPLGPAGIRRPSSEMRRTVSYQVTTTMYQVTESRETVEVVPVVEEGDWEH</sequence>
<reference evidence="2" key="1">
    <citation type="submission" date="2023-03" db="EMBL/GenBank/DDBJ databases">
        <title>Massive genome expansion in bonnet fungi (Mycena s.s.) driven by repeated elements and novel gene families across ecological guilds.</title>
        <authorList>
            <consortium name="Lawrence Berkeley National Laboratory"/>
            <person name="Harder C.B."/>
            <person name="Miyauchi S."/>
            <person name="Viragh M."/>
            <person name="Kuo A."/>
            <person name="Thoen E."/>
            <person name="Andreopoulos B."/>
            <person name="Lu D."/>
            <person name="Skrede I."/>
            <person name="Drula E."/>
            <person name="Henrissat B."/>
            <person name="Morin E."/>
            <person name="Kohler A."/>
            <person name="Barry K."/>
            <person name="LaButti K."/>
            <person name="Morin E."/>
            <person name="Salamov A."/>
            <person name="Lipzen A."/>
            <person name="Mereny Z."/>
            <person name="Hegedus B."/>
            <person name="Baldrian P."/>
            <person name="Stursova M."/>
            <person name="Weitz H."/>
            <person name="Taylor A."/>
            <person name="Grigoriev I.V."/>
            <person name="Nagy L.G."/>
            <person name="Martin F."/>
            <person name="Kauserud H."/>
        </authorList>
    </citation>
    <scope>NUCLEOTIDE SEQUENCE</scope>
    <source>
        <strain evidence="2">9284</strain>
    </source>
</reference>
<evidence type="ECO:0000313" key="2">
    <source>
        <dbReference type="EMBL" id="KAJ7632810.1"/>
    </source>
</evidence>
<evidence type="ECO:0000256" key="1">
    <source>
        <dbReference type="SAM" id="MobiDB-lite"/>
    </source>
</evidence>
<keyword evidence="3" id="KW-1185">Reference proteome</keyword>
<dbReference type="Proteomes" id="UP001221142">
    <property type="component" value="Unassembled WGS sequence"/>
</dbReference>
<comment type="caution">
    <text evidence="2">The sequence shown here is derived from an EMBL/GenBank/DDBJ whole genome shotgun (WGS) entry which is preliminary data.</text>
</comment>
<gene>
    <name evidence="2" type="ORF">FB45DRAFT_913559</name>
</gene>
<feature type="compositionally biased region" description="Pro residues" evidence="1">
    <location>
        <begin position="228"/>
        <end position="247"/>
    </location>
</feature>